<reference evidence="3 4" key="1">
    <citation type="submission" date="2024-09" db="EMBL/GenBank/DDBJ databases">
        <authorList>
            <person name="Sun Q."/>
            <person name="Mori K."/>
        </authorList>
    </citation>
    <scope>NUCLEOTIDE SEQUENCE [LARGE SCALE GENOMIC DNA]</scope>
    <source>
        <strain evidence="3 4">TBRC 0563</strain>
    </source>
</reference>
<comment type="caution">
    <text evidence="3">The sequence shown here is derived from an EMBL/GenBank/DDBJ whole genome shotgun (WGS) entry which is preliminary data.</text>
</comment>
<keyword evidence="2" id="KW-0812">Transmembrane</keyword>
<dbReference type="Proteomes" id="UP001589627">
    <property type="component" value="Unassembled WGS sequence"/>
</dbReference>
<dbReference type="EMBL" id="JBHLZP010000223">
    <property type="protein sequence ID" value="MFB9835734.1"/>
    <property type="molecule type" value="Genomic_DNA"/>
</dbReference>
<feature type="transmembrane region" description="Helical" evidence="2">
    <location>
        <begin position="118"/>
        <end position="140"/>
    </location>
</feature>
<keyword evidence="2" id="KW-1133">Transmembrane helix</keyword>
<protein>
    <recommendedName>
        <fullName evidence="5">PPE family protein</fullName>
    </recommendedName>
</protein>
<keyword evidence="2" id="KW-0472">Membrane</keyword>
<accession>A0ABV5YKZ9</accession>
<organism evidence="3 4">
    <name type="scientific">Actinoallomurus acaciae</name>
    <dbReference type="NCBI Taxonomy" id="502577"/>
    <lineage>
        <taxon>Bacteria</taxon>
        <taxon>Bacillati</taxon>
        <taxon>Actinomycetota</taxon>
        <taxon>Actinomycetes</taxon>
        <taxon>Streptosporangiales</taxon>
        <taxon>Thermomonosporaceae</taxon>
        <taxon>Actinoallomurus</taxon>
    </lineage>
</organism>
<name>A0ABV5YKZ9_9ACTN</name>
<evidence type="ECO:0000256" key="2">
    <source>
        <dbReference type="SAM" id="Phobius"/>
    </source>
</evidence>
<evidence type="ECO:0008006" key="5">
    <source>
        <dbReference type="Google" id="ProtNLM"/>
    </source>
</evidence>
<proteinExistence type="predicted"/>
<keyword evidence="4" id="KW-1185">Reference proteome</keyword>
<gene>
    <name evidence="3" type="ORF">ACFFNX_26485</name>
</gene>
<feature type="region of interest" description="Disordered" evidence="1">
    <location>
        <begin position="245"/>
        <end position="410"/>
    </location>
</feature>
<evidence type="ECO:0000256" key="1">
    <source>
        <dbReference type="SAM" id="MobiDB-lite"/>
    </source>
</evidence>
<evidence type="ECO:0000313" key="4">
    <source>
        <dbReference type="Proteomes" id="UP001589627"/>
    </source>
</evidence>
<feature type="non-terminal residue" evidence="3">
    <location>
        <position position="410"/>
    </location>
</feature>
<sequence>MASSGDVKVWLGIDIDAIYSLGDKWIAFGDLLAERADSMTGGVASMSWSGQAASAMQILWGTGDSAGASSPADYGGPILGNLLKARDAAYAIGGAIDYYGDQLSEAVDKMKKQAILDIILQVVGLATMIIPFTRFGAAIFSAADRILSSVISDLVGVIAKTAGIGASSAAKVGGFVGGAISGAAINTGLDLIPQAIGHAIIGDHDWKPEAWGVAVTAGLGGGAGGAFGAHGAGRTGGDFDGVKTGGDGPPVAKPPNVGGTGQVPRPGSVTAPGGGRINGRVPGPVNAEIGFHEVGGPGTVAAEFRPEGPPVIGHDTPSAVPGGSHGPGVEAAGRPGPGDSAPPPRPAGDEPGTTARTGAPWPGAAQLNAGRTATPPPGEGGPSVGRVALGGPEGGVVVPPPGGRVPSVGR</sequence>
<evidence type="ECO:0000313" key="3">
    <source>
        <dbReference type="EMBL" id="MFB9835734.1"/>
    </source>
</evidence>